<keyword evidence="2" id="KW-1185">Reference proteome</keyword>
<dbReference type="EMBL" id="CCYD01003042">
    <property type="protein sequence ID" value="CEG48797.1"/>
    <property type="molecule type" value="Genomic_DNA"/>
</dbReference>
<organism evidence="1 2">
    <name type="scientific">Plasmopara halstedii</name>
    <name type="common">Downy mildew of sunflower</name>
    <dbReference type="NCBI Taxonomy" id="4781"/>
    <lineage>
        <taxon>Eukaryota</taxon>
        <taxon>Sar</taxon>
        <taxon>Stramenopiles</taxon>
        <taxon>Oomycota</taxon>
        <taxon>Peronosporomycetes</taxon>
        <taxon>Peronosporales</taxon>
        <taxon>Peronosporaceae</taxon>
        <taxon>Plasmopara</taxon>
    </lineage>
</organism>
<dbReference type="Proteomes" id="UP000054928">
    <property type="component" value="Unassembled WGS sequence"/>
</dbReference>
<sequence length="70" mass="7808">MRINDDGDRENRSQKESSTSQIKVINLLLNYRADSSVAHSLLNSLGYGDAARLCAPAKPTDLYLSFYSKQ</sequence>
<dbReference type="RefSeq" id="XP_024585166.1">
    <property type="nucleotide sequence ID" value="XM_024719915.1"/>
</dbReference>
<evidence type="ECO:0000313" key="2">
    <source>
        <dbReference type="Proteomes" id="UP000054928"/>
    </source>
</evidence>
<evidence type="ECO:0000313" key="1">
    <source>
        <dbReference type="EMBL" id="CEG48797.1"/>
    </source>
</evidence>
<name>A0A0P1B5L1_PLAHL</name>
<reference evidence="2" key="1">
    <citation type="submission" date="2014-09" db="EMBL/GenBank/DDBJ databases">
        <authorList>
            <person name="Sharma Rahul"/>
            <person name="Thines Marco"/>
        </authorList>
    </citation>
    <scope>NUCLEOTIDE SEQUENCE [LARGE SCALE GENOMIC DNA]</scope>
</reference>
<accession>A0A0P1B5L1</accession>
<dbReference type="GeneID" id="36401652"/>
<dbReference type="AlphaFoldDB" id="A0A0P1B5L1"/>
<proteinExistence type="predicted"/>
<protein>
    <submittedName>
        <fullName evidence="1">Uncharacterized protein</fullName>
    </submittedName>
</protein>